<dbReference type="KEGG" id="meh:M301_2687"/>
<evidence type="ECO:0000256" key="2">
    <source>
        <dbReference type="ARBA" id="ARBA00023125"/>
    </source>
</evidence>
<evidence type="ECO:0000313" key="8">
    <source>
        <dbReference type="Proteomes" id="UP000000383"/>
    </source>
</evidence>
<dbReference type="SUPFAM" id="SSF46689">
    <property type="entry name" value="Homeodomain-like"/>
    <property type="match status" value="1"/>
</dbReference>
<dbReference type="GO" id="GO:0003677">
    <property type="term" value="F:DNA binding"/>
    <property type="evidence" value="ECO:0007669"/>
    <property type="project" value="UniProtKB-UniRule"/>
</dbReference>
<feature type="region of interest" description="Disordered" evidence="5">
    <location>
        <begin position="1"/>
        <end position="27"/>
    </location>
</feature>
<dbReference type="EMBL" id="CP002056">
    <property type="protein sequence ID" value="ADI31042.1"/>
    <property type="molecule type" value="Genomic_DNA"/>
</dbReference>
<proteinExistence type="predicted"/>
<organism evidence="7 8">
    <name type="scientific">Methylotenera versatilis (strain 301)</name>
    <dbReference type="NCBI Taxonomy" id="666681"/>
    <lineage>
        <taxon>Bacteria</taxon>
        <taxon>Pseudomonadati</taxon>
        <taxon>Pseudomonadota</taxon>
        <taxon>Betaproteobacteria</taxon>
        <taxon>Nitrosomonadales</taxon>
        <taxon>Methylophilaceae</taxon>
        <taxon>Methylotenera</taxon>
    </lineage>
</organism>
<dbReference type="InterPro" id="IPR036271">
    <property type="entry name" value="Tet_transcr_reg_TetR-rel_C_sf"/>
</dbReference>
<evidence type="ECO:0000256" key="5">
    <source>
        <dbReference type="SAM" id="MobiDB-lite"/>
    </source>
</evidence>
<dbReference type="PROSITE" id="PS50977">
    <property type="entry name" value="HTH_TETR_2"/>
    <property type="match status" value="1"/>
</dbReference>
<keyword evidence="2 4" id="KW-0238">DNA-binding</keyword>
<evidence type="ECO:0000256" key="4">
    <source>
        <dbReference type="PROSITE-ProRule" id="PRU00335"/>
    </source>
</evidence>
<dbReference type="Gene3D" id="1.10.10.60">
    <property type="entry name" value="Homeodomain-like"/>
    <property type="match status" value="1"/>
</dbReference>
<dbReference type="Gene3D" id="1.10.357.10">
    <property type="entry name" value="Tetracycline Repressor, domain 2"/>
    <property type="match status" value="1"/>
</dbReference>
<gene>
    <name evidence="7" type="ordered locus">M301_2687</name>
</gene>
<dbReference type="HOGENOM" id="CLU_069356_28_0_4"/>
<keyword evidence="8" id="KW-1185">Reference proteome</keyword>
<reference evidence="7 8" key="2">
    <citation type="journal article" date="2011" name="J. Bacteriol.">
        <title>Genomes of three methylotrophs from a single niche uncover genetic and metabolic divergence of Methylophilaceae.</title>
        <authorList>
            <person name="Lapidus A."/>
            <person name="Clum A."/>
            <person name="Labutti K."/>
            <person name="Kaluzhnaya M.G."/>
            <person name="Lim S."/>
            <person name="Beck D.A."/>
            <person name="Glavina Del Rio T."/>
            <person name="Nolan M."/>
            <person name="Mavromatis K."/>
            <person name="Huntemann M."/>
            <person name="Lucas S."/>
            <person name="Lidstrom M.E."/>
            <person name="Ivanova N."/>
            <person name="Chistoserdova L."/>
        </authorList>
    </citation>
    <scope>NUCLEOTIDE SEQUENCE [LARGE SCALE GENOMIC DNA]</scope>
    <source>
        <strain evidence="7 8">301</strain>
    </source>
</reference>
<dbReference type="InterPro" id="IPR001647">
    <property type="entry name" value="HTH_TetR"/>
</dbReference>
<keyword evidence="3" id="KW-0804">Transcription</keyword>
<name>D7DP11_METV0</name>
<evidence type="ECO:0000313" key="7">
    <source>
        <dbReference type="EMBL" id="ADI31042.1"/>
    </source>
</evidence>
<feature type="DNA-binding region" description="H-T-H motif" evidence="4">
    <location>
        <begin position="49"/>
        <end position="68"/>
    </location>
</feature>
<dbReference type="STRING" id="666681.M301_2687"/>
<evidence type="ECO:0000259" key="6">
    <source>
        <dbReference type="PROSITE" id="PS50977"/>
    </source>
</evidence>
<feature type="domain" description="HTH tetR-type" evidence="6">
    <location>
        <begin position="26"/>
        <end position="86"/>
    </location>
</feature>
<sequence length="215" mass="23430">MNTEVSTKNQTKDLKPATKQRGRPPSFNQDEALEKALHVFWLHGYEGTSMAELTEALGMNKPSIYAAFGNKEELFRKALAKYLVGTVAFVSEALNQPTAQKVIENFLFGAVELLTKPNNPRGCMVVQGALTCGAGSAQIQQELISRRQSYENALKQRFDLAITQGDLPPQSNSAALAKYLATMHQGLSVQATSGATQAELTEVVNIAIQNWSAKN</sequence>
<dbReference type="OrthoDB" id="270177at2"/>
<protein>
    <submittedName>
        <fullName evidence="7">Transcriptional regulator, TetR family</fullName>
    </submittedName>
</protein>
<dbReference type="Proteomes" id="UP000000383">
    <property type="component" value="Chromosome"/>
</dbReference>
<reference evidence="8" key="1">
    <citation type="submission" date="2010-05" db="EMBL/GenBank/DDBJ databases">
        <title>Complete sequence of Methylotenera sp. 301.</title>
        <authorList>
            <person name="Lucas S."/>
            <person name="Copeland A."/>
            <person name="Lapidus A."/>
            <person name="Cheng J.-F."/>
            <person name="Bruce D."/>
            <person name="Goodwin L."/>
            <person name="Pitluck S."/>
            <person name="Clum A."/>
            <person name="Land M."/>
            <person name="Hauser L."/>
            <person name="Kyrpides N."/>
            <person name="Ivanova N."/>
            <person name="Chistoservova L."/>
            <person name="Kalyuzhnaya M."/>
            <person name="Woyke T."/>
        </authorList>
    </citation>
    <scope>NUCLEOTIDE SEQUENCE [LARGE SCALE GENOMIC DNA]</scope>
    <source>
        <strain evidence="8">301</strain>
    </source>
</reference>
<keyword evidence="1" id="KW-0805">Transcription regulation</keyword>
<dbReference type="PANTHER" id="PTHR47506">
    <property type="entry name" value="TRANSCRIPTIONAL REGULATORY PROTEIN"/>
    <property type="match status" value="1"/>
</dbReference>
<evidence type="ECO:0000256" key="3">
    <source>
        <dbReference type="ARBA" id="ARBA00023163"/>
    </source>
</evidence>
<accession>D7DP11</accession>
<dbReference type="Pfam" id="PF00440">
    <property type="entry name" value="TetR_N"/>
    <property type="match status" value="1"/>
</dbReference>
<dbReference type="InterPro" id="IPR009057">
    <property type="entry name" value="Homeodomain-like_sf"/>
</dbReference>
<dbReference type="SUPFAM" id="SSF48498">
    <property type="entry name" value="Tetracyclin repressor-like, C-terminal domain"/>
    <property type="match status" value="1"/>
</dbReference>
<dbReference type="RefSeq" id="WP_013149347.1">
    <property type="nucleotide sequence ID" value="NC_014207.1"/>
</dbReference>
<dbReference type="eggNOG" id="COG1309">
    <property type="taxonomic scope" value="Bacteria"/>
</dbReference>
<dbReference type="AlphaFoldDB" id="D7DP11"/>
<evidence type="ECO:0000256" key="1">
    <source>
        <dbReference type="ARBA" id="ARBA00023015"/>
    </source>
</evidence>
<dbReference type="PANTHER" id="PTHR47506:SF1">
    <property type="entry name" value="HTH-TYPE TRANSCRIPTIONAL REGULATOR YJDC"/>
    <property type="match status" value="1"/>
</dbReference>